<protein>
    <recommendedName>
        <fullName evidence="6">MYND-type domain-containing protein</fullName>
    </recommendedName>
</protein>
<gene>
    <name evidence="7" type="ORF">GEV33_014252</name>
</gene>
<keyword evidence="2 4" id="KW-0863">Zinc-finger</keyword>
<reference evidence="7" key="1">
    <citation type="journal article" date="2020" name="J Insects Food Feed">
        <title>The yellow mealworm (Tenebrio molitor) genome: a resource for the emerging insects as food and feed industry.</title>
        <authorList>
            <person name="Eriksson T."/>
            <person name="Andere A."/>
            <person name="Kelstrup H."/>
            <person name="Emery V."/>
            <person name="Picard C."/>
        </authorList>
    </citation>
    <scope>NUCLEOTIDE SEQUENCE</scope>
    <source>
        <strain evidence="7">Stoneville</strain>
        <tissue evidence="7">Whole head</tissue>
    </source>
</reference>
<keyword evidence="5" id="KW-1133">Transmembrane helix</keyword>
<feature type="transmembrane region" description="Helical" evidence="5">
    <location>
        <begin position="99"/>
        <end position="118"/>
    </location>
</feature>
<evidence type="ECO:0000256" key="5">
    <source>
        <dbReference type="SAM" id="Phobius"/>
    </source>
</evidence>
<keyword evidence="1" id="KW-0479">Metal-binding</keyword>
<accession>A0A8J6H628</accession>
<dbReference type="InterPro" id="IPR046824">
    <property type="entry name" value="Mss51-like_C"/>
</dbReference>
<keyword evidence="3" id="KW-0862">Zinc</keyword>
<evidence type="ECO:0000256" key="3">
    <source>
        <dbReference type="ARBA" id="ARBA00022833"/>
    </source>
</evidence>
<dbReference type="InterPro" id="IPR002893">
    <property type="entry name" value="Znf_MYND"/>
</dbReference>
<dbReference type="PANTHER" id="PTHR38337">
    <property type="entry name" value="AGAP010540-PA"/>
    <property type="match status" value="1"/>
</dbReference>
<reference evidence="7" key="2">
    <citation type="submission" date="2021-08" db="EMBL/GenBank/DDBJ databases">
        <authorList>
            <person name="Eriksson T."/>
        </authorList>
    </citation>
    <scope>NUCLEOTIDE SEQUENCE</scope>
    <source>
        <strain evidence="7">Stoneville</strain>
        <tissue evidence="7">Whole head</tissue>
    </source>
</reference>
<evidence type="ECO:0000313" key="7">
    <source>
        <dbReference type="EMBL" id="KAH0808542.1"/>
    </source>
</evidence>
<feature type="transmembrane region" description="Helical" evidence="5">
    <location>
        <begin position="326"/>
        <end position="349"/>
    </location>
</feature>
<name>A0A8J6H628_TENMO</name>
<keyword evidence="8" id="KW-1185">Reference proteome</keyword>
<keyword evidence="5" id="KW-0812">Transmembrane</keyword>
<feature type="transmembrane region" description="Helical" evidence="5">
    <location>
        <begin position="215"/>
        <end position="237"/>
    </location>
</feature>
<evidence type="ECO:0000256" key="2">
    <source>
        <dbReference type="ARBA" id="ARBA00022771"/>
    </source>
</evidence>
<feature type="transmembrane region" description="Helical" evidence="5">
    <location>
        <begin position="361"/>
        <end position="381"/>
    </location>
</feature>
<dbReference type="PROSITE" id="PS01360">
    <property type="entry name" value="ZF_MYND_1"/>
    <property type="match status" value="4"/>
</dbReference>
<feature type="domain" description="MYND-type" evidence="6">
    <location>
        <begin position="917"/>
        <end position="955"/>
    </location>
</feature>
<feature type="domain" description="MYND-type" evidence="6">
    <location>
        <begin position="596"/>
        <end position="633"/>
    </location>
</feature>
<comment type="caution">
    <text evidence="7">The sequence shown here is derived from an EMBL/GenBank/DDBJ whole genome shotgun (WGS) entry which is preliminary data.</text>
</comment>
<dbReference type="PANTHER" id="PTHR38337:SF1">
    <property type="entry name" value="GUSTATORY RECEPTOR"/>
    <property type="match status" value="1"/>
</dbReference>
<evidence type="ECO:0000313" key="8">
    <source>
        <dbReference type="Proteomes" id="UP000719412"/>
    </source>
</evidence>
<dbReference type="Proteomes" id="UP000719412">
    <property type="component" value="Unassembled WGS sequence"/>
</dbReference>
<dbReference type="EMBL" id="JABDTM020028687">
    <property type="protein sequence ID" value="KAH0808542.1"/>
    <property type="molecule type" value="Genomic_DNA"/>
</dbReference>
<organism evidence="7 8">
    <name type="scientific">Tenebrio molitor</name>
    <name type="common">Yellow mealworm beetle</name>
    <dbReference type="NCBI Taxonomy" id="7067"/>
    <lineage>
        <taxon>Eukaryota</taxon>
        <taxon>Metazoa</taxon>
        <taxon>Ecdysozoa</taxon>
        <taxon>Arthropoda</taxon>
        <taxon>Hexapoda</taxon>
        <taxon>Insecta</taxon>
        <taxon>Pterygota</taxon>
        <taxon>Neoptera</taxon>
        <taxon>Endopterygota</taxon>
        <taxon>Coleoptera</taxon>
        <taxon>Polyphaga</taxon>
        <taxon>Cucujiformia</taxon>
        <taxon>Tenebrionidae</taxon>
        <taxon>Tenebrio</taxon>
    </lineage>
</organism>
<dbReference type="PROSITE" id="PS50865">
    <property type="entry name" value="ZF_MYND_2"/>
    <property type="match status" value="4"/>
</dbReference>
<proteinExistence type="predicted"/>
<dbReference type="SUPFAM" id="SSF144232">
    <property type="entry name" value="HIT/MYND zinc finger-like"/>
    <property type="match status" value="4"/>
</dbReference>
<dbReference type="Gene3D" id="6.10.140.2220">
    <property type="match status" value="4"/>
</dbReference>
<dbReference type="Pfam" id="PF20179">
    <property type="entry name" value="MSS51_C"/>
    <property type="match status" value="2"/>
</dbReference>
<dbReference type="GO" id="GO:0008270">
    <property type="term" value="F:zinc ion binding"/>
    <property type="evidence" value="ECO:0007669"/>
    <property type="project" value="UniProtKB-KW"/>
</dbReference>
<keyword evidence="5" id="KW-0472">Membrane</keyword>
<evidence type="ECO:0000256" key="1">
    <source>
        <dbReference type="ARBA" id="ARBA00022723"/>
    </source>
</evidence>
<sequence length="1321" mass="152447">MASTSRKVIGVSFADSKIKHDAQKMAESGIRTPPCFLQSTSRENIFDFTLPEQSTQSSVTALLIYCKNKILNPYLRLLSVVGLRPLITNQLEPCFCFQFVNYIYTIQLIVLLLLGYILQYMACFRRDRGFCFKEASNPYLLQTEITHIYEQICHASILFSFIIPSALHLLAFFHALTVFRNSDDDQLPVLMERVFLSSTNTSNGQSSQKKLVRTLWFFVALTAIWMALSLVAVIFMVTNGPIVFKWMEHAPPGVTTGLKILLVVCTLWHDVVQATVISNYCLQTQLLTTYLQFLQTKLLQNPVQPLEWIRYIETFKKMLGFINDEVAPSVCIFTFVNMSCVTSGVLWFFNYDSVDKQTVPIVGISVLNVALWSIVAVAPFIQASRLSNECESLRNTGQEVRTRPFVHQATPRNDLDSILLYTASLKLKAKLFCIPITGKCGQHLCHAVGRKSDAQRCQEKGGRSRYLLDGAARRWNILKQQPLQLLTIFSKMNDNMNFYYFALCHVCKIASPDLKKCSNCKVPYYCSRRHQAKDWPKHKTICKAIAKTNTIRVFPSNCSADDFNNFKYTSSLLWRYEIGRELDTVEQQMWMFPKVCSVCFSREAEIVCQKCLSVAYCSEEHQNSHRGSHEDVCPSLKLCILIQQTLNDEQILVDWLNFKLPKEVKSLPDSLEEVIKLMGFTNPANFTKRHVDYIVMTEYFAPAVNMLYALGKSGFLNGRRAKKASFCVHIVGSDRTEDQISWVLVIEFLSHWIINLKAMKIILIGPEIKETQAVGINLRCQECRAKNFAGTIIRIRGLYHDQVDLIARPDLVVAFNSGLHEFIDNEKDTWKKSIPKLIGTKGIPAILTAYTEKELNGDLARFQESRVNYLVKPRRNPYSSLRPNRNWEEGSEPIFYQSGYVARSEMSKVQFYYFSLCHICKQPSPDLKKCNKCKILHYCSREHQAQDWPNHRTLCEVMSRNSRFIVLPPGSNANDLQHFKHLNGLVWQCELTRELQLFEHHMWMFPKLCAHCYTSEVSIICDNCWSVTYCSEEHRKAHSETHEKYCTKLKLCLKINQHCFNTDKEYDWVHFTINREVKVLPENMEAVLDMMEFAKFDKTKDDISLVLLSEYFCPIVNVVHALEKSEFIANRQGKNTKLVIHVVGPRREDYKSWLPLLEFLSHWIFNLKMAKIYMISADIKGEQKFSLNMMCDECMKKKFVGTFIMMEGVYHKTVQLIPRPDLVVGFDNALNEFSDDNNRWRDSVLKLLRFKGTPLLLTAYTESDLQTNMSQYNFNHITFYVPPGVNPYRSLRPCRYSSSETEGAVVYQHNFATIITKRQTT</sequence>
<evidence type="ECO:0000256" key="4">
    <source>
        <dbReference type="PROSITE-ProRule" id="PRU00134"/>
    </source>
</evidence>
<feature type="domain" description="MYND-type" evidence="6">
    <location>
        <begin position="1009"/>
        <end position="1046"/>
    </location>
</feature>
<feature type="domain" description="MYND-type" evidence="6">
    <location>
        <begin position="504"/>
        <end position="542"/>
    </location>
</feature>
<evidence type="ECO:0000259" key="6">
    <source>
        <dbReference type="PROSITE" id="PS50865"/>
    </source>
</evidence>
<dbReference type="Pfam" id="PF01753">
    <property type="entry name" value="zf-MYND"/>
    <property type="match status" value="4"/>
</dbReference>